<evidence type="ECO:0000313" key="2">
    <source>
        <dbReference type="EMBL" id="CCE24650.1"/>
    </source>
</evidence>
<accession>G4T1X6</accession>
<evidence type="ECO:0000256" key="1">
    <source>
        <dbReference type="SAM" id="SignalP"/>
    </source>
</evidence>
<dbReference type="KEGG" id="mah:MEALZ_2984"/>
<reference evidence="3" key="1">
    <citation type="journal article" date="2012" name="J. Bacteriol.">
        <title>Genome sequence of the haloalkaliphilic methanotrophic bacterium Methylomicrobium alcaliphilum 20Z.</title>
        <authorList>
            <person name="Vuilleumier S."/>
            <person name="Khmelenina V.N."/>
            <person name="Bringel F."/>
            <person name="Reshetnikov A.S."/>
            <person name="Lajus A."/>
            <person name="Mangenot S."/>
            <person name="Rouy Z."/>
            <person name="Op den Camp H.J."/>
            <person name="Jetten M.S."/>
            <person name="Dispirito A.A."/>
            <person name="Dunfield P."/>
            <person name="Klotz M.G."/>
            <person name="Semrau J.D."/>
            <person name="Stein L.Y."/>
            <person name="Barbe V."/>
            <person name="Medigue C."/>
            <person name="Trotsenko Y.A."/>
            <person name="Kalyuzhnaya M.G."/>
        </authorList>
    </citation>
    <scope>NUCLEOTIDE SEQUENCE [LARGE SCALE GENOMIC DNA]</scope>
    <source>
        <strain evidence="3">DSM 19304 / NCIMB 14124 / VKM B-2133 / 20Z</strain>
    </source>
</reference>
<evidence type="ECO:0008006" key="4">
    <source>
        <dbReference type="Google" id="ProtNLM"/>
    </source>
</evidence>
<feature type="signal peptide" evidence="1">
    <location>
        <begin position="1"/>
        <end position="21"/>
    </location>
</feature>
<dbReference type="PATRIC" id="fig|271065.3.peg.3069"/>
<organism evidence="2 3">
    <name type="scientific">Methylotuvimicrobium alcaliphilum (strain DSM 19304 / NCIMB 14124 / VKM B-2133 / 20Z)</name>
    <name type="common">Methylomicrobium alcaliphilum</name>
    <dbReference type="NCBI Taxonomy" id="1091494"/>
    <lineage>
        <taxon>Bacteria</taxon>
        <taxon>Pseudomonadati</taxon>
        <taxon>Pseudomonadota</taxon>
        <taxon>Gammaproteobacteria</taxon>
        <taxon>Methylococcales</taxon>
        <taxon>Methylococcaceae</taxon>
        <taxon>Methylotuvimicrobium</taxon>
    </lineage>
</organism>
<dbReference type="SUPFAM" id="SSF56935">
    <property type="entry name" value="Porins"/>
    <property type="match status" value="1"/>
</dbReference>
<keyword evidence="1" id="KW-0732">Signal</keyword>
<dbReference type="EMBL" id="FO082060">
    <property type="protein sequence ID" value="CCE24650.1"/>
    <property type="molecule type" value="Genomic_DNA"/>
</dbReference>
<evidence type="ECO:0000313" key="3">
    <source>
        <dbReference type="Proteomes" id="UP000008315"/>
    </source>
</evidence>
<dbReference type="HOGENOM" id="CLU_027640_0_0_6"/>
<gene>
    <name evidence="2" type="ordered locus">MEALZ_2984</name>
</gene>
<proteinExistence type="predicted"/>
<keyword evidence="3" id="KW-1185">Reference proteome</keyword>
<feature type="chain" id="PRO_5003468125" description="Porin" evidence="1">
    <location>
        <begin position="22"/>
        <end position="583"/>
    </location>
</feature>
<name>G4T1X6_META2</name>
<dbReference type="STRING" id="1091494.MEALZ_2984"/>
<sequence length="583" mass="63974">MLQKKAVTALVLLSVLGPVQAGEKEELLKLRSTTESLIKQLVKQGVLTEETAETMFKEAEAEAGKIASQARTAAALSNAASVGELADDEVRVSYIPDFIKDQIRDEIRAELREDVTGDVISKAKEEGWGLADALPEWTRKFKLSGDLRLRYEPVFYADENASGLSIFPFYPNGQAINQLGGARNAGLDLIENTTTNNQRFRQRFRLGIDADIAEGLEAGIRLSTGNFRDPVSTNQTMGQTGDRYDFNIDRAYLQYDDVDSFGFNWLSLMGGRIKNPFFVGGGEFTSGSELVWDTDLSFEGFAATYRYNLGLSNGLGDGARVLYATGGAFPLQEAPFSHNDKWLFGGQVGLDWGFKNKDNLRMALAYYDFKNITARPNTSTASGTCDVNSRENTASMPEFMQGGNTLATICRDGAFNDPLPSEFPGMVGLASEFKIVNFTARYDMALFDPIHLTLSGDYAKNIGFDSEKVAAARALGGALGSGAVDEQTTAWQLRADLGWLRVDKKGNWSTFVAYKRVERDAVVDAFSDSDFHLGGTNAKGWILGANYALLNNVWLTSRWLTAEAITGPPYGIDVFQIDINTKF</sequence>
<dbReference type="Proteomes" id="UP000008315">
    <property type="component" value="Chromosome"/>
</dbReference>
<dbReference type="InterPro" id="IPR032638">
    <property type="entry name" value="Porin_5"/>
</dbReference>
<dbReference type="AlphaFoldDB" id="G4T1X6"/>
<dbReference type="RefSeq" id="WP_014149414.1">
    <property type="nucleotide sequence ID" value="NC_016112.1"/>
</dbReference>
<dbReference type="Pfam" id="PF16930">
    <property type="entry name" value="Porin_5"/>
    <property type="match status" value="1"/>
</dbReference>
<protein>
    <recommendedName>
        <fullName evidence="4">Porin</fullName>
    </recommendedName>
</protein>